<accession>A7N5Q0</accession>
<dbReference type="KEGG" id="vha:VIBHAR_04830"/>
<dbReference type="Proteomes" id="UP000008152">
    <property type="component" value="Chromosome II"/>
</dbReference>
<dbReference type="GO" id="GO:0003677">
    <property type="term" value="F:DNA binding"/>
    <property type="evidence" value="ECO:0007669"/>
    <property type="project" value="InterPro"/>
</dbReference>
<protein>
    <submittedName>
        <fullName evidence="1">Uncharacterized protein</fullName>
    </submittedName>
</protein>
<dbReference type="SUPFAM" id="SSF47413">
    <property type="entry name" value="lambda repressor-like DNA-binding domains"/>
    <property type="match status" value="1"/>
</dbReference>
<sequence length="198" mass="22732">MIFNQIKRNIPKNKNSAHSAYKYSKKQPIIILFNIKGQRHALFMSIRDLCMLRIISADKFISSRFILEYSKVEFASLLGVSVAKITNIENGKTSIPPVYDYAINHLLSEHPFKDSAMDALCSHETLNFARRVDVNSKVQRLSCKRCDSRRLHVMAGMSGLYFVECMDCKHTMYSSGNAVKRYQLWSNNGVKLDSHLFD</sequence>
<organism evidence="1 2">
    <name type="scientific">Vibrio campbellii (strain ATCC BAA-1116)</name>
    <dbReference type="NCBI Taxonomy" id="2902295"/>
    <lineage>
        <taxon>Bacteria</taxon>
        <taxon>Pseudomonadati</taxon>
        <taxon>Pseudomonadota</taxon>
        <taxon>Gammaproteobacteria</taxon>
        <taxon>Vibrionales</taxon>
        <taxon>Vibrionaceae</taxon>
        <taxon>Vibrio</taxon>
    </lineage>
</organism>
<dbReference type="CDD" id="cd00093">
    <property type="entry name" value="HTH_XRE"/>
    <property type="match status" value="1"/>
</dbReference>
<name>A7N5Q0_VIBC1</name>
<dbReference type="InterPro" id="IPR001387">
    <property type="entry name" value="Cro/C1-type_HTH"/>
</dbReference>
<dbReference type="AlphaFoldDB" id="A7N5Q0"/>
<dbReference type="PATRIC" id="fig|338187.36.peg.3717"/>
<dbReference type="EMBL" id="CP000790">
    <property type="protein sequence ID" value="ABU72739.1"/>
    <property type="molecule type" value="Genomic_DNA"/>
</dbReference>
<proteinExistence type="predicted"/>
<gene>
    <name evidence="1" type="ordered locus">VIBHAR_04830</name>
</gene>
<dbReference type="InterPro" id="IPR010982">
    <property type="entry name" value="Lambda_DNA-bd_dom_sf"/>
</dbReference>
<evidence type="ECO:0000313" key="2">
    <source>
        <dbReference type="Proteomes" id="UP000008152"/>
    </source>
</evidence>
<reference evidence="1 2" key="1">
    <citation type="submission" date="2007-08" db="EMBL/GenBank/DDBJ databases">
        <authorList>
            <consortium name="The Vibrio harveyi Genome Sequencing Project"/>
            <person name="Bassler B."/>
            <person name="Clifton S.W."/>
            <person name="Fulton L."/>
            <person name="Delehaunty K."/>
            <person name="Fronick C."/>
            <person name="Harrison M."/>
            <person name="Markivic C."/>
            <person name="Fulton R."/>
            <person name="Tin-Wollam A.-M."/>
            <person name="Shah N."/>
            <person name="Pepin K."/>
            <person name="Nash W."/>
            <person name="Thiruvilangam P."/>
            <person name="Bhonagiri V."/>
            <person name="Waters C."/>
            <person name="Tu K.C."/>
            <person name="Irgon J."/>
            <person name="Wilson R.K."/>
        </authorList>
    </citation>
    <scope>NUCLEOTIDE SEQUENCE [LARGE SCALE GENOMIC DNA]</scope>
    <source>
        <strain evidence="2">ATCC BAA-1116 / BB120</strain>
    </source>
</reference>
<evidence type="ECO:0000313" key="1">
    <source>
        <dbReference type="EMBL" id="ABU72739.1"/>
    </source>
</evidence>